<dbReference type="Proteomes" id="UP000019335">
    <property type="component" value="Chromosome 5"/>
</dbReference>
<dbReference type="Pfam" id="PF10498">
    <property type="entry name" value="IFT57"/>
    <property type="match status" value="1"/>
</dbReference>
<keyword evidence="3" id="KW-0969">Cilium</keyword>
<evidence type="ECO:0000256" key="2">
    <source>
        <dbReference type="ARBA" id="ARBA00009415"/>
    </source>
</evidence>
<dbReference type="GO" id="GO:1905515">
    <property type="term" value="P:non-motile cilium assembly"/>
    <property type="evidence" value="ECO:0007669"/>
    <property type="project" value="TreeGrafter"/>
</dbReference>
<organism evidence="6 7">
    <name type="scientific">Nannochloropsis gaditana</name>
    <dbReference type="NCBI Taxonomy" id="72520"/>
    <lineage>
        <taxon>Eukaryota</taxon>
        <taxon>Sar</taxon>
        <taxon>Stramenopiles</taxon>
        <taxon>Ochrophyta</taxon>
        <taxon>Eustigmatophyceae</taxon>
        <taxon>Eustigmatales</taxon>
        <taxon>Monodopsidaceae</taxon>
        <taxon>Nannochloropsis</taxon>
    </lineage>
</organism>
<evidence type="ECO:0000256" key="5">
    <source>
        <dbReference type="SAM" id="MobiDB-lite"/>
    </source>
</evidence>
<comment type="subcellular location">
    <subcellularLocation>
        <location evidence="1">Cell projection</location>
        <location evidence="1">Cilium</location>
    </subcellularLocation>
</comment>
<dbReference type="GO" id="GO:0030992">
    <property type="term" value="C:intraciliary transport particle B"/>
    <property type="evidence" value="ECO:0007669"/>
    <property type="project" value="TreeGrafter"/>
</dbReference>
<dbReference type="PANTHER" id="PTHR16011">
    <property type="entry name" value="IFT57/HIPPI"/>
    <property type="match status" value="1"/>
</dbReference>
<dbReference type="GO" id="GO:0005794">
    <property type="term" value="C:Golgi apparatus"/>
    <property type="evidence" value="ECO:0007669"/>
    <property type="project" value="TreeGrafter"/>
</dbReference>
<accession>W7TQA3</accession>
<evidence type="ECO:0000256" key="3">
    <source>
        <dbReference type="ARBA" id="ARBA00023069"/>
    </source>
</evidence>
<evidence type="ECO:0000256" key="4">
    <source>
        <dbReference type="ARBA" id="ARBA00023273"/>
    </source>
</evidence>
<feature type="region of interest" description="Disordered" evidence="5">
    <location>
        <begin position="156"/>
        <end position="195"/>
    </location>
</feature>
<evidence type="ECO:0000313" key="6">
    <source>
        <dbReference type="EMBL" id="EWM28242.1"/>
    </source>
</evidence>
<keyword evidence="4" id="KW-0966">Cell projection</keyword>
<comment type="similarity">
    <text evidence="2">Belongs to the IFT57 family.</text>
</comment>
<dbReference type="PANTHER" id="PTHR16011:SF0">
    <property type="entry name" value="INTRAFLAGELLAR TRANSPORT PROTEIN 57 HOMOLOG"/>
    <property type="match status" value="1"/>
</dbReference>
<keyword evidence="7" id="KW-1185">Reference proteome</keyword>
<evidence type="ECO:0000313" key="7">
    <source>
        <dbReference type="Proteomes" id="UP000019335"/>
    </source>
</evidence>
<dbReference type="GO" id="GO:0042073">
    <property type="term" value="P:intraciliary transport"/>
    <property type="evidence" value="ECO:0007669"/>
    <property type="project" value="TreeGrafter"/>
</dbReference>
<reference evidence="6 7" key="1">
    <citation type="journal article" date="2014" name="Mol. Plant">
        <title>Chromosome Scale Genome Assembly and Transcriptome Profiling of Nannochloropsis gaditana in Nitrogen Depletion.</title>
        <authorList>
            <person name="Corteggiani Carpinelli E."/>
            <person name="Telatin A."/>
            <person name="Vitulo N."/>
            <person name="Forcato C."/>
            <person name="D'Angelo M."/>
            <person name="Schiavon R."/>
            <person name="Vezzi A."/>
            <person name="Giacometti G.M."/>
            <person name="Morosinotto T."/>
            <person name="Valle G."/>
        </authorList>
    </citation>
    <scope>NUCLEOTIDE SEQUENCE [LARGE SCALE GENOMIC DNA]</scope>
    <source>
        <strain evidence="6 7">B-31</strain>
    </source>
</reference>
<gene>
    <name evidence="6" type="ORF">Naga_100004g112</name>
</gene>
<proteinExistence type="inferred from homology"/>
<name>W7TQA3_9STRA</name>
<dbReference type="GO" id="GO:0005929">
    <property type="term" value="C:cilium"/>
    <property type="evidence" value="ECO:0007669"/>
    <property type="project" value="UniProtKB-SubCell"/>
</dbReference>
<dbReference type="GO" id="GO:0005815">
    <property type="term" value="C:microtubule organizing center"/>
    <property type="evidence" value="ECO:0007669"/>
    <property type="project" value="TreeGrafter"/>
</dbReference>
<dbReference type="AlphaFoldDB" id="W7TQA3"/>
<comment type="caution">
    <text evidence="6">The sequence shown here is derived from an EMBL/GenBank/DDBJ whole genome shotgun (WGS) entry which is preliminary data.</text>
</comment>
<evidence type="ECO:0000256" key="1">
    <source>
        <dbReference type="ARBA" id="ARBA00004138"/>
    </source>
</evidence>
<protein>
    <submittedName>
        <fullName evidence="6">Uncharacterized protein</fullName>
    </submittedName>
</protein>
<dbReference type="InterPro" id="IPR019530">
    <property type="entry name" value="Intra-flagellar_transport_57"/>
</dbReference>
<dbReference type="EMBL" id="AZIL01000352">
    <property type="protein sequence ID" value="EWM28242.1"/>
    <property type="molecule type" value="Genomic_DNA"/>
</dbReference>
<sequence>MESIAEKLKILDSRIGTSSMSPPSVDRLSFVVQQPTQRELFLKVGFWLIERLDGTQSDFSYAQRRKSVEDLVSDISERKILQQCGEEAMRAFELGRGKAVCRVLDSLCDLVLAKVGFRWQRPVHTICREIPLKADSKETEAVRRSIKESFPMLLHLQDPSADDQQNTNSVKECKAERKNSDHTSNRLHDQSESKEQRYKARVLQLKNQIIDQQNVCQLQSRRIQVLKNDLRKLNERCVRLQQKEREALSDNPLGRMSSPEAIADAKDVTCTPLVVRLKIADMKMKEEIPALKFKTGIIRHSLFSEKSYSSSTHYDCVSATPVDDYEEDE</sequence>
<feature type="compositionally biased region" description="Basic and acidic residues" evidence="5">
    <location>
        <begin position="171"/>
        <end position="195"/>
    </location>
</feature>